<feature type="non-terminal residue" evidence="3">
    <location>
        <position position="251"/>
    </location>
</feature>
<dbReference type="SUPFAM" id="SSF52467">
    <property type="entry name" value="DHS-like NAD/FAD-binding domain"/>
    <property type="match status" value="1"/>
</dbReference>
<keyword evidence="2" id="KW-0808">Transferase</keyword>
<gene>
    <name evidence="3" type="ORF">S01H4_51596</name>
</gene>
<dbReference type="AlphaFoldDB" id="X1C0G8"/>
<accession>X1C0G8</accession>
<evidence type="ECO:0000313" key="3">
    <source>
        <dbReference type="EMBL" id="GAH00757.1"/>
    </source>
</evidence>
<dbReference type="InterPro" id="IPR029035">
    <property type="entry name" value="DHS-like_NAD/FAD-binding_dom"/>
</dbReference>
<dbReference type="GO" id="GO:0034038">
    <property type="term" value="F:deoxyhypusine synthase activity"/>
    <property type="evidence" value="ECO:0007669"/>
    <property type="project" value="TreeGrafter"/>
</dbReference>
<proteinExistence type="inferred from homology"/>
<dbReference type="GO" id="GO:0005737">
    <property type="term" value="C:cytoplasm"/>
    <property type="evidence" value="ECO:0007669"/>
    <property type="project" value="TreeGrafter"/>
</dbReference>
<sequence>MEKRVKHIELKPEMRVDELVKEMGKSGVFSAGRVAKAVEIYHEMLKAGSTIFMGVGGAMVPGGLRRVLTQAINEELVNVIVTTGANVTHDLIEAFGGYHARGEALVDDAGLRERGISRIFDVYVPQQIFELFEDKIQPMFAEVTKKGARISSAELLRRIGSHLEDENSFVKAAATKNVPVFCPAIADSILGLQAWLYSQEHELNIDCLRDVHEMVDLASNAKEPGAVLLGGGVPKNFIFQSMLLTPKSFKY</sequence>
<dbReference type="EMBL" id="BART01029399">
    <property type="protein sequence ID" value="GAH00757.1"/>
    <property type="molecule type" value="Genomic_DNA"/>
</dbReference>
<dbReference type="PANTHER" id="PTHR11703">
    <property type="entry name" value="DEOXYHYPUSINE SYNTHASE"/>
    <property type="match status" value="1"/>
</dbReference>
<name>X1C0G8_9ZZZZ</name>
<dbReference type="PANTHER" id="PTHR11703:SF2">
    <property type="entry name" value="DEOXYHYPUSINE SYNTHASE-LIKE PROTEIN"/>
    <property type="match status" value="1"/>
</dbReference>
<reference evidence="3" key="1">
    <citation type="journal article" date="2014" name="Front. Microbiol.">
        <title>High frequency of phylogenetically diverse reductive dehalogenase-homologous genes in deep subseafloor sedimentary metagenomes.</title>
        <authorList>
            <person name="Kawai M."/>
            <person name="Futagami T."/>
            <person name="Toyoda A."/>
            <person name="Takaki Y."/>
            <person name="Nishi S."/>
            <person name="Hori S."/>
            <person name="Arai W."/>
            <person name="Tsubouchi T."/>
            <person name="Morono Y."/>
            <person name="Uchiyama I."/>
            <person name="Ito T."/>
            <person name="Fujiyama A."/>
            <person name="Inagaki F."/>
            <person name="Takami H."/>
        </authorList>
    </citation>
    <scope>NUCLEOTIDE SEQUENCE</scope>
    <source>
        <strain evidence="3">Expedition CK06-06</strain>
    </source>
</reference>
<organism evidence="3">
    <name type="scientific">marine sediment metagenome</name>
    <dbReference type="NCBI Taxonomy" id="412755"/>
    <lineage>
        <taxon>unclassified sequences</taxon>
        <taxon>metagenomes</taxon>
        <taxon>ecological metagenomes</taxon>
    </lineage>
</organism>
<comment type="similarity">
    <text evidence="1">Belongs to the deoxyhypusine synthase family.</text>
</comment>
<evidence type="ECO:0000256" key="1">
    <source>
        <dbReference type="ARBA" id="ARBA00009892"/>
    </source>
</evidence>
<evidence type="ECO:0008006" key="4">
    <source>
        <dbReference type="Google" id="ProtNLM"/>
    </source>
</evidence>
<dbReference type="InterPro" id="IPR002773">
    <property type="entry name" value="Deoxyhypusine_synthase"/>
</dbReference>
<dbReference type="Gene3D" id="3.40.910.10">
    <property type="entry name" value="Deoxyhypusine synthase"/>
    <property type="match status" value="1"/>
</dbReference>
<evidence type="ECO:0000256" key="2">
    <source>
        <dbReference type="ARBA" id="ARBA00022679"/>
    </source>
</evidence>
<protein>
    <recommendedName>
        <fullName evidence="4">Deoxyhypusine synthase</fullName>
    </recommendedName>
</protein>
<comment type="caution">
    <text evidence="3">The sequence shown here is derived from an EMBL/GenBank/DDBJ whole genome shotgun (WGS) entry which is preliminary data.</text>
</comment>
<dbReference type="InterPro" id="IPR036982">
    <property type="entry name" value="Deoxyhypusine_synthase_sf"/>
</dbReference>
<dbReference type="Pfam" id="PF01916">
    <property type="entry name" value="DS"/>
    <property type="match status" value="1"/>
</dbReference>